<accession>A0ABN8IJG6</accession>
<evidence type="ECO:0000256" key="1">
    <source>
        <dbReference type="SAM" id="SignalP"/>
    </source>
</evidence>
<protein>
    <submittedName>
        <fullName evidence="2">Uncharacterized protein</fullName>
    </submittedName>
</protein>
<evidence type="ECO:0000313" key="3">
    <source>
        <dbReference type="Proteomes" id="UP000837857"/>
    </source>
</evidence>
<organism evidence="2 3">
    <name type="scientific">Iphiclides podalirius</name>
    <name type="common">scarce swallowtail</name>
    <dbReference type="NCBI Taxonomy" id="110791"/>
    <lineage>
        <taxon>Eukaryota</taxon>
        <taxon>Metazoa</taxon>
        <taxon>Ecdysozoa</taxon>
        <taxon>Arthropoda</taxon>
        <taxon>Hexapoda</taxon>
        <taxon>Insecta</taxon>
        <taxon>Pterygota</taxon>
        <taxon>Neoptera</taxon>
        <taxon>Endopterygota</taxon>
        <taxon>Lepidoptera</taxon>
        <taxon>Glossata</taxon>
        <taxon>Ditrysia</taxon>
        <taxon>Papilionoidea</taxon>
        <taxon>Papilionidae</taxon>
        <taxon>Papilioninae</taxon>
        <taxon>Iphiclides</taxon>
    </lineage>
</organism>
<feature type="signal peptide" evidence="1">
    <location>
        <begin position="1"/>
        <end position="16"/>
    </location>
</feature>
<proteinExistence type="predicted"/>
<sequence>MKVIAIFAAVLAVAMGAQTSWTVNEVSAALQDPSTNPALIPFLEHALNEMMDAIYAGYPPEAVQVAVPAVSTWTLQELNSALENPATNPALVPYLEQALNDIMQALESGQQMDTIAVVVPAAIAPVEAEIPVLPVAVPNPVQVPNPAPVPSPPPTASSPLVQIIVNVGKPQQLSDLNCIGRNLAGNSRCNPNVVGRIPERYTVDQYRFDAPYFNATYIDSNLVISNSNKCRVSEFYINLSSDNVVLAVNCPMLDFASNRTLIQHTSLVEDRSYSYKIQGTYPLIRLTTTLHYKNGLDLCSAFTFADVAALPLFRIDPNNPQTAKFLSRDLTLLNIFERECFFWRAPLLARFFINSLICDFGCNY</sequence>
<dbReference type="InterPro" id="IPR009911">
    <property type="entry name" value="Fibroin_P25"/>
</dbReference>
<keyword evidence="1" id="KW-0732">Signal</keyword>
<feature type="non-terminal residue" evidence="2">
    <location>
        <position position="364"/>
    </location>
</feature>
<keyword evidence="3" id="KW-1185">Reference proteome</keyword>
<name>A0ABN8IJG6_9NEOP</name>
<evidence type="ECO:0000313" key="2">
    <source>
        <dbReference type="EMBL" id="CAH2056545.1"/>
    </source>
</evidence>
<dbReference type="Proteomes" id="UP000837857">
    <property type="component" value="Chromosome 23"/>
</dbReference>
<dbReference type="Pfam" id="PF07294">
    <property type="entry name" value="Fibroin_P25"/>
    <property type="match status" value="1"/>
</dbReference>
<feature type="chain" id="PRO_5045432085" evidence="1">
    <location>
        <begin position="17"/>
        <end position="364"/>
    </location>
</feature>
<gene>
    <name evidence="2" type="ORF">IPOD504_LOCUS9745</name>
</gene>
<dbReference type="EMBL" id="OW152835">
    <property type="protein sequence ID" value="CAH2056545.1"/>
    <property type="molecule type" value="Genomic_DNA"/>
</dbReference>
<reference evidence="2" key="1">
    <citation type="submission" date="2022-03" db="EMBL/GenBank/DDBJ databases">
        <authorList>
            <person name="Martin H S."/>
        </authorList>
    </citation>
    <scope>NUCLEOTIDE SEQUENCE</scope>
</reference>